<name>A0ABM9IA07_9BACT</name>
<sequence length="103" mass="11937">MLYLLATSQQELKLFFLTLEFQQLGIRKLFPKNFPKNILGACLQLSQIRYFLLGIVPRRLVCGDDSEIDSEHQLSCRPFRRRSAASRDQSVDKGPEHSTFCLF</sequence>
<evidence type="ECO:0000256" key="1">
    <source>
        <dbReference type="SAM" id="MobiDB-lite"/>
    </source>
</evidence>
<dbReference type="Proteomes" id="UP001161497">
    <property type="component" value="Chromosome"/>
</dbReference>
<proteinExistence type="predicted"/>
<dbReference type="EMBL" id="OX458932">
    <property type="protein sequence ID" value="CAI9084466.1"/>
    <property type="molecule type" value="Genomic_DNA"/>
</dbReference>
<evidence type="ECO:0000313" key="3">
    <source>
        <dbReference type="Proteomes" id="UP001161497"/>
    </source>
</evidence>
<gene>
    <name evidence="2" type="ORF">MFUM_0055</name>
</gene>
<accession>A0ABM9IA07</accession>
<organism evidence="2 3">
    <name type="scientific">Candidatus Methylacidiphilum fumarolicum</name>
    <dbReference type="NCBI Taxonomy" id="591154"/>
    <lineage>
        <taxon>Bacteria</taxon>
        <taxon>Pseudomonadati</taxon>
        <taxon>Verrucomicrobiota</taxon>
        <taxon>Methylacidiphilae</taxon>
        <taxon>Methylacidiphilales</taxon>
        <taxon>Methylacidiphilaceae</taxon>
        <taxon>Methylacidiphilum (ex Ratnadevi et al. 2023)</taxon>
    </lineage>
</organism>
<keyword evidence="3" id="KW-1185">Reference proteome</keyword>
<protein>
    <submittedName>
        <fullName evidence="2">Uncharacterized protein</fullName>
    </submittedName>
</protein>
<feature type="region of interest" description="Disordered" evidence="1">
    <location>
        <begin position="81"/>
        <end position="103"/>
    </location>
</feature>
<reference evidence="2" key="1">
    <citation type="submission" date="2023-03" db="EMBL/GenBank/DDBJ databases">
        <authorList>
            <person name="Cremers G."/>
            <person name="Picone N."/>
        </authorList>
    </citation>
    <scope>NUCLEOTIDE SEQUENCE</scope>
    <source>
        <strain evidence="2">Sample_alias</strain>
    </source>
</reference>
<evidence type="ECO:0000313" key="2">
    <source>
        <dbReference type="EMBL" id="CAI9084466.1"/>
    </source>
</evidence>